<accession>A0A2T7A7X9</accession>
<keyword evidence="4" id="KW-0675">Receptor</keyword>
<organism evidence="4 5">
    <name type="scientific">Tuber borchii</name>
    <name type="common">White truffle</name>
    <dbReference type="NCBI Taxonomy" id="42251"/>
    <lineage>
        <taxon>Eukaryota</taxon>
        <taxon>Fungi</taxon>
        <taxon>Dikarya</taxon>
        <taxon>Ascomycota</taxon>
        <taxon>Pezizomycotina</taxon>
        <taxon>Pezizomycetes</taxon>
        <taxon>Pezizales</taxon>
        <taxon>Tuberaceae</taxon>
        <taxon>Tuber</taxon>
    </lineage>
</organism>
<dbReference type="GO" id="GO:0016020">
    <property type="term" value="C:membrane"/>
    <property type="evidence" value="ECO:0007669"/>
    <property type="project" value="InterPro"/>
</dbReference>
<gene>
    <name evidence="4" type="ORF">B9Z19DRAFT_754369</name>
</gene>
<evidence type="ECO:0000313" key="4">
    <source>
        <dbReference type="EMBL" id="PUU83830.1"/>
    </source>
</evidence>
<feature type="compositionally biased region" description="Basic and acidic residues" evidence="2">
    <location>
        <begin position="221"/>
        <end position="230"/>
    </location>
</feature>
<reference evidence="4 5" key="1">
    <citation type="submission" date="2017-04" db="EMBL/GenBank/DDBJ databases">
        <title>Draft genome sequence of Tuber borchii Vittad., a whitish edible truffle.</title>
        <authorList>
            <consortium name="DOE Joint Genome Institute"/>
            <person name="Murat C."/>
            <person name="Kuo A."/>
            <person name="Barry K.W."/>
            <person name="Clum A."/>
            <person name="Dockter R.B."/>
            <person name="Fauchery L."/>
            <person name="Iotti M."/>
            <person name="Kohler A."/>
            <person name="Labutti K."/>
            <person name="Lindquist E.A."/>
            <person name="Lipzen A."/>
            <person name="Ohm R.A."/>
            <person name="Wang M."/>
            <person name="Grigoriev I.V."/>
            <person name="Zambonelli A."/>
            <person name="Martin F.M."/>
        </authorList>
    </citation>
    <scope>NUCLEOTIDE SEQUENCE [LARGE SCALE GENOMIC DNA]</scope>
    <source>
        <strain evidence="4 5">Tbo3840</strain>
    </source>
</reference>
<evidence type="ECO:0000256" key="2">
    <source>
        <dbReference type="SAM" id="MobiDB-lite"/>
    </source>
</evidence>
<dbReference type="AlphaFoldDB" id="A0A2T7A7X9"/>
<dbReference type="PANTHER" id="PTHR14015:SF2">
    <property type="entry name" value="OPIOID GROWTH FACTOR RECEPTOR (OGFR) CONSERVED DOMAIN-CONTAINING PROTEIN"/>
    <property type="match status" value="1"/>
</dbReference>
<dbReference type="InterPro" id="IPR039574">
    <property type="entry name" value="OGFr"/>
</dbReference>
<feature type="domain" description="Opioid growth factor receptor (OGFr) conserved" evidence="3">
    <location>
        <begin position="43"/>
        <end position="176"/>
    </location>
</feature>
<evidence type="ECO:0000313" key="5">
    <source>
        <dbReference type="Proteomes" id="UP000244722"/>
    </source>
</evidence>
<comment type="similarity">
    <text evidence="1">Belongs to the opioid growth factor receptor family.</text>
</comment>
<protein>
    <submittedName>
        <fullName evidence="4">Opioid growth factor receptor conserved region-domain-containing protein</fullName>
    </submittedName>
</protein>
<evidence type="ECO:0000256" key="1">
    <source>
        <dbReference type="ARBA" id="ARBA00010365"/>
    </source>
</evidence>
<sequence length="246" mass="27860">MHRFLSGEISRRRNWLADLPPVTDSDTTTNFAGGEDDDGDEIIKFYTNQSSDHRDRTLSSLLSSTNWELECSHDYIQTLFPLPEPSPYNPLAPTIDQATAAAFRSSSALRLTLRSSLLRMLSFYGFDTAVNASGELVISRGNGWSSRSAFWRKRFNHNHLRITRIIRCLRVLGCEEDARKFYRAMSRSEGVGGRSLMYWRRALRRGLEVLPEDEDEDGVGDVERSDGGGDDREEEGEKEGQGEEKA</sequence>
<dbReference type="GO" id="GO:0140625">
    <property type="term" value="F:opioid growth factor receptor activity"/>
    <property type="evidence" value="ECO:0007669"/>
    <property type="project" value="InterPro"/>
</dbReference>
<name>A0A2T7A7X9_TUBBO</name>
<dbReference type="STRING" id="42251.A0A2T7A7X9"/>
<dbReference type="PANTHER" id="PTHR14015">
    <property type="entry name" value="OPIOID GROWTH FACTOR RECEPTOR OGFR ZETA-TYPE OPIOID RECEPTOR"/>
    <property type="match status" value="1"/>
</dbReference>
<keyword evidence="5" id="KW-1185">Reference proteome</keyword>
<dbReference type="OrthoDB" id="9030204at2759"/>
<feature type="compositionally biased region" description="Acidic residues" evidence="2">
    <location>
        <begin position="210"/>
        <end position="220"/>
    </location>
</feature>
<dbReference type="Pfam" id="PF04664">
    <property type="entry name" value="OGFr_N"/>
    <property type="match status" value="1"/>
</dbReference>
<dbReference type="Proteomes" id="UP000244722">
    <property type="component" value="Unassembled WGS sequence"/>
</dbReference>
<evidence type="ECO:0000259" key="3">
    <source>
        <dbReference type="Pfam" id="PF04664"/>
    </source>
</evidence>
<feature type="region of interest" description="Disordered" evidence="2">
    <location>
        <begin position="210"/>
        <end position="246"/>
    </location>
</feature>
<comment type="caution">
    <text evidence="4">The sequence shown here is derived from an EMBL/GenBank/DDBJ whole genome shotgun (WGS) entry which is preliminary data.</text>
</comment>
<dbReference type="EMBL" id="NESQ01000007">
    <property type="protein sequence ID" value="PUU83830.1"/>
    <property type="molecule type" value="Genomic_DNA"/>
</dbReference>
<proteinExistence type="inferred from homology"/>
<dbReference type="InterPro" id="IPR006757">
    <property type="entry name" value="OGF_rcpt"/>
</dbReference>